<evidence type="ECO:0000256" key="6">
    <source>
        <dbReference type="ARBA" id="ARBA00022741"/>
    </source>
</evidence>
<dbReference type="Gene3D" id="3.20.180.20">
    <property type="entry name" value="Dynein heavy chain, N-terminal domain 2"/>
    <property type="match status" value="1"/>
</dbReference>
<dbReference type="InterPro" id="IPR042222">
    <property type="entry name" value="Dynein_2_N"/>
</dbReference>
<dbReference type="Gene3D" id="1.10.287.2620">
    <property type="match status" value="1"/>
</dbReference>
<evidence type="ECO:0000256" key="15">
    <source>
        <dbReference type="SAM" id="Coils"/>
    </source>
</evidence>
<evidence type="ECO:0000256" key="4">
    <source>
        <dbReference type="ARBA" id="ARBA00022701"/>
    </source>
</evidence>
<feature type="region of interest" description="Disordered" evidence="16">
    <location>
        <begin position="1"/>
        <end position="86"/>
    </location>
</feature>
<dbReference type="OrthoDB" id="424310at2759"/>
<dbReference type="SMART" id="SM00429">
    <property type="entry name" value="IPT"/>
    <property type="match status" value="1"/>
</dbReference>
<feature type="compositionally biased region" description="Low complexity" evidence="16">
    <location>
        <begin position="19"/>
        <end position="36"/>
    </location>
</feature>
<dbReference type="GO" id="GO:0030286">
    <property type="term" value="C:dynein complex"/>
    <property type="evidence" value="ECO:0007669"/>
    <property type="project" value="UniProtKB-KW"/>
</dbReference>
<dbReference type="InterPro" id="IPR013602">
    <property type="entry name" value="Dynein_heavy_linker"/>
</dbReference>
<evidence type="ECO:0000256" key="7">
    <source>
        <dbReference type="ARBA" id="ARBA00022840"/>
    </source>
</evidence>
<evidence type="ECO:0000256" key="8">
    <source>
        <dbReference type="ARBA" id="ARBA00023017"/>
    </source>
</evidence>
<dbReference type="Pfam" id="PF12780">
    <property type="entry name" value="AAA_8"/>
    <property type="match status" value="1"/>
</dbReference>
<dbReference type="Gene3D" id="1.20.1270.280">
    <property type="match status" value="1"/>
</dbReference>
<dbReference type="Pfam" id="PF12775">
    <property type="entry name" value="AAA_7"/>
    <property type="match status" value="1"/>
</dbReference>
<dbReference type="Gene3D" id="1.20.920.30">
    <property type="match status" value="1"/>
</dbReference>
<dbReference type="Gene3D" id="3.10.490.20">
    <property type="match status" value="1"/>
</dbReference>
<dbReference type="Gene3D" id="2.120.10.80">
    <property type="entry name" value="Kelch-type beta propeller"/>
    <property type="match status" value="2"/>
</dbReference>
<dbReference type="InterPro" id="IPR004273">
    <property type="entry name" value="Dynein_heavy_D6_P-loop"/>
</dbReference>
<evidence type="ECO:0000313" key="18">
    <source>
        <dbReference type="EMBL" id="GBG24145.1"/>
    </source>
</evidence>
<evidence type="ECO:0000256" key="1">
    <source>
        <dbReference type="ARBA" id="ARBA00004430"/>
    </source>
</evidence>
<dbReference type="InterPro" id="IPR017868">
    <property type="entry name" value="Filamin/ABP280_repeat-like"/>
</dbReference>
<dbReference type="GO" id="GO:0008569">
    <property type="term" value="F:minus-end-directed microtubule motor activity"/>
    <property type="evidence" value="ECO:0007669"/>
    <property type="project" value="InterPro"/>
</dbReference>
<dbReference type="InParanoid" id="A0A2R5G0U4"/>
<dbReference type="Pfam" id="PF07728">
    <property type="entry name" value="AAA_5"/>
    <property type="match status" value="1"/>
</dbReference>
<dbReference type="Gene3D" id="1.10.472.130">
    <property type="match status" value="1"/>
</dbReference>
<dbReference type="Pfam" id="PF12781">
    <property type="entry name" value="AAA_9"/>
    <property type="match status" value="1"/>
</dbReference>
<name>A0A2R5G0U4_9STRA</name>
<dbReference type="FunFam" id="1.10.287.2620:FF:000001">
    <property type="entry name" value="Cytoplasmic dynein heavy chain 1"/>
    <property type="match status" value="1"/>
</dbReference>
<evidence type="ECO:0000256" key="12">
    <source>
        <dbReference type="ARBA" id="ARBA00023212"/>
    </source>
</evidence>
<keyword evidence="6" id="KW-0547">Nucleotide-binding</keyword>
<dbReference type="Pfam" id="PF00630">
    <property type="entry name" value="Filamin"/>
    <property type="match status" value="1"/>
</dbReference>
<feature type="coiled-coil region" evidence="15">
    <location>
        <begin position="2698"/>
        <end position="2739"/>
    </location>
</feature>
<dbReference type="InterPro" id="IPR014756">
    <property type="entry name" value="Ig_E-set"/>
</dbReference>
<keyword evidence="13" id="KW-0966">Cell projection</keyword>
<dbReference type="InterPro" id="IPR042228">
    <property type="entry name" value="Dynein_linker_3"/>
</dbReference>
<dbReference type="GO" id="GO:0051959">
    <property type="term" value="F:dynein light intermediate chain binding"/>
    <property type="evidence" value="ECO:0007669"/>
    <property type="project" value="InterPro"/>
</dbReference>
<evidence type="ECO:0000259" key="17">
    <source>
        <dbReference type="SMART" id="SM00429"/>
    </source>
</evidence>
<feature type="region of interest" description="Disordered" evidence="16">
    <location>
        <begin position="3651"/>
        <end position="3684"/>
    </location>
</feature>
<comment type="caution">
    <text evidence="18">The sequence shown here is derived from an EMBL/GenBank/DDBJ whole genome shotgun (WGS) entry which is preliminary data.</text>
</comment>
<gene>
    <name evidence="18" type="ORF">FCC1311_003632</name>
</gene>
<dbReference type="InterPro" id="IPR043160">
    <property type="entry name" value="Dynein_C_barrel"/>
</dbReference>
<feature type="compositionally biased region" description="Acidic residues" evidence="16">
    <location>
        <begin position="4259"/>
        <end position="4272"/>
    </location>
</feature>
<dbReference type="GO" id="GO:0005930">
    <property type="term" value="C:axoneme"/>
    <property type="evidence" value="ECO:0007669"/>
    <property type="project" value="UniProtKB-SubCell"/>
</dbReference>
<dbReference type="PANTHER" id="PTHR45703:SF8">
    <property type="entry name" value="DYNEINS HEAVY CHAIN"/>
    <property type="match status" value="1"/>
</dbReference>
<feature type="compositionally biased region" description="Basic and acidic residues" evidence="16">
    <location>
        <begin position="58"/>
        <end position="80"/>
    </location>
</feature>
<dbReference type="InterPro" id="IPR035699">
    <property type="entry name" value="AAA_6"/>
</dbReference>
<dbReference type="SUPFAM" id="SSF81296">
    <property type="entry name" value="E set domains"/>
    <property type="match status" value="1"/>
</dbReference>
<evidence type="ECO:0000256" key="9">
    <source>
        <dbReference type="ARBA" id="ARBA00023054"/>
    </source>
</evidence>
<protein>
    <submittedName>
        <fullName evidence="18">Dynein heavy chain 9, axonemal</fullName>
    </submittedName>
</protein>
<evidence type="ECO:0000256" key="11">
    <source>
        <dbReference type="ARBA" id="ARBA00023175"/>
    </source>
</evidence>
<dbReference type="Gene3D" id="1.10.8.1220">
    <property type="match status" value="1"/>
</dbReference>
<dbReference type="Gene3D" id="2.60.40.10">
    <property type="entry name" value="Immunoglobulins"/>
    <property type="match status" value="2"/>
</dbReference>
<dbReference type="InterPro" id="IPR041228">
    <property type="entry name" value="Dynein_C"/>
</dbReference>
<dbReference type="InterPro" id="IPR024317">
    <property type="entry name" value="Dynein_heavy_chain_D4_dom"/>
</dbReference>
<dbReference type="InterPro" id="IPR041658">
    <property type="entry name" value="AAA_lid_11"/>
</dbReference>
<feature type="repeat" description="Filamin" evidence="14">
    <location>
        <begin position="555"/>
        <end position="672"/>
    </location>
</feature>
<feature type="compositionally biased region" description="Acidic residues" evidence="16">
    <location>
        <begin position="37"/>
        <end position="50"/>
    </location>
</feature>
<dbReference type="InterPro" id="IPR002909">
    <property type="entry name" value="IPT_dom"/>
</dbReference>
<keyword evidence="8" id="KW-0243">Dynein</keyword>
<dbReference type="Pfam" id="PF03028">
    <property type="entry name" value="Dynein_heavy"/>
    <property type="match status" value="1"/>
</dbReference>
<dbReference type="InterPro" id="IPR024743">
    <property type="entry name" value="Dynein_HC_stalk"/>
</dbReference>
<proteinExistence type="inferred from homology"/>
<evidence type="ECO:0000256" key="16">
    <source>
        <dbReference type="SAM" id="MobiDB-lite"/>
    </source>
</evidence>
<keyword evidence="19" id="KW-1185">Reference proteome</keyword>
<dbReference type="Pfam" id="PF18198">
    <property type="entry name" value="AAA_lid_11"/>
    <property type="match status" value="1"/>
</dbReference>
<sequence length="4393" mass="484113">MEADREPNGGAQEPRWGKNNATTTSTTSSSNKNSNNNEEDEEEEEEEETIEGVAFMYGHEDGLETARTSSSEDAHEAKDDQSEEDDAAAAANMLTWRKGFVVGDKRPTKRSGHTFTVLGSNAFLFGGCDAQSPAGPTGELWQLKMLGNFEWIRLDEQVDKAGGLPVARWLHSACVFDKKFIIVFGGFHSSKRRLNDLWMFDTITLQWSCLFPGTSTAIEDSAANGTDEGKTLCVASKNPASDFAPPPRGGHSASIVEDKMWVFGGYGGQGYARRDHNDLFMLNLPDMTWERAPPLKGTPPRPRSGHTASVIDTSIYIFGGWSAMEQLGDLCILDTRHLTWSILDSFMDPRWGHTACSVEAIPYWKIFYFGGCTGNLAETRRAQGALSARVLTLDTGTCVFDRPKVRGDIPCGRADTTFGYDAKGSRLVMFGGWANQWLDDIFTLDVGCVVGPPYSILGVFPRQGPLTGGTELTISGLDFVHDPNDPRIKVRFIAKGGYILDAPGNFVNGETITCISPDFDSLLQGDVHAAQFEVDVRVAFRDDSFTVTSQKFTFITVTVAEACLAYGPGLIDGGCPGVPTMFVVHANDVTGSQRATGGDEFVVRVSGDEVAVLDATIEDNEDGSYAVEYTAPLAGEYVIEVEYTGTFRDDTGQVYETGKAGPIRGSPFTVNFIEGAARASNKMNGPLLRETVDRKFQATKKLISATRVQLQKAISPGYAVELAADIKAVIAVKEKLYLVETERAVLELDLDLFECIARHLAESYGVKSDKRLREIVAMREEWATITEGQPNLLVQATAALRPHVIAHGDKTQAQLLEYEETVLAYERSIKHLPCFSWNAGPEGGMNALAEAVEAHEARLVTHAEMQKLAKLFEFPALCHGANTAMNRVERTLEHAQDLWEVAADALIFMDESKATLWRNVRPTLLEEEARKRAKTVSLLPRDVHDTDAFRGLERDVKNFLLTCPLISHLGSEAMRVRHWDELRAAIGKSFTSPAENKKMRLGEVVDLNLHEVADQVEDVANKAAKEAKVENALTRIERMWSTSQFQEDDERFEAADAPPYLSLPEEELASLDADQAAVDAMANSPHALPFMDPYATAEGVKGKGVKYWKNILASVVKIVNSLASIQSSWAYLATLFLQSDEVKEALPSDAKRFAALDEDVRKLLEDAKSNKLLLSFCAKPGRADNMDEVNEQLALCKTSLGNFIASKRASFPRFYFAAESQVLDILSNGSKPTEVLKHLSAVFPAISTLQTEGVYASHWLSLDKQECGAFDTPVVLKGQVETYLRDVDVACQQALKTSLSKSLTRYKTQQRRDWIVHKNEKGFAPEVLQIALLVCRISVTQDIEAAFAAIKSGNRDAMRDYSAKSRQQLADMAKAARQTTLTLAPSDLIRIACVLALDVHTRDLVDSFVQRQISSSASFDWQRQLKQRQTGATEMCGANFTYGFEYVGHFTRISPTPAFDQALLVTAQALRLQMGCVVRGPAVSGKTEVIRELGATLGRYCLIFNCTPQTTLHTLASLFAGLAATGSWLCLEEFDRLPQNVLAACVGRVKRLFDARSRGQTSATSLSAKICNLFASCHEVLPERPFYDWSLRALRALVTRAGHMRREWTLDPTTQEDETSLLLRALLNLLQPIIAPGDVQIFNGLVIDFFPLPTSTPTDLQAPSSEDANNQEGEEYETSKDDVQTRAKKAQRVDTGSETELEIAVKEASAARELWPDQDFLSTVVNLEELLKVRQAVFLVGEAGAGKSECWRTLQRSRQLLKRKTSTKVLLPQAHSADFFFGRLSHSNGDWEDGLLCKATRDCATAPTPEDGGPEENWIVLDGELSSIWFDSLNTLLDDNKTLSLASGERVSLPWHTRVLFELSTLEHMSPSAVSRAAIIHLSSAAGSQWRALIASWIQRKEWDDHAKEAITTFFHDYVALALAEFDKRTFRPLVPVLHTEIITTLLKMLDAVIGADEERLVGTAENLKDATQALEPAFVYCMVWALGAPLTEDAGADQRRELSGWWKTTFKNVKFPARDTVFDYYLDTATGKFELWKNSPQFTAAAAAAAADPINGQNGPDASSLHGIFVPTPETSSAMFWLERMIALEYGFLLIGGAGSGKTRLVRTALRDLNPNEQVSASIALQYNSSAASLHQALIVHLEKKNALVWGPPGDDKQLAVFLDDLHLPQRTTARGEHQVHASLRQVLEMGQAYDGASLGTKQIQNCHYVGSATCRKGQRPLSKRLQRHFVTFGVAFPGTSSLQAIFGPILQSHLRHFEDGVKALGNTLVEAVAGLHMDIMVKLRPSAAAPHYDFNLRHITRVFQGLLTAQPADFNDATTFVKLWCHESERVYADGLVSSIDLIKFRDLLLGQARRKFPTANMTKHCGDDPSDPLIVCHFAPQDGQVDDDPVYRFVNAYEDLVPALNAALDDLNTFKLPLDLVFFDEAISHVCRIARVLHASRGHCLLVGAGGCGKSSLAWVAAQVSNLSLSLLPVRDASSAQELKEELRNLCTAVGVGGERRCVLVRDRDVRQGGLGLLAYASDLAMTGARLAELFSEEERESIAQSVAINAKAAGYKPDVAGSFAYFTEKVQKDLHWIFSFDPKACDLQSWLRAFPALAQGTVVNWFHPWPEKALRSVAVMLLEDLELESDEIRRGAETFMVSAYTSSQKLAQSFATSADITTVHPLRAFVDCQRAFCKDLYSRRAANRQKKSRLENVAERMHEADRLVNSLEEAIQAQEEDAEEKTMLAEAQAEEVARDAAVVAEESKLVVVEQAKVDEIAAEAQAIKDDAQAEFDKAEPLLKKALDALDLLTKKDLGECKAMGSPPKGVDDVFCAVLILLAGVDPRIKLNKYGKPEDLSWDACKKDLMGNINEFLNQLKYFREAVEDFRVPKVNWANVRPILQLDHFQPETVERKNKAAGALASWVENIVVYYDTILCVEPKRQLLQEVEGRLAKATSVLDRVKAKVGELEIRLAKLREDLAEAETLRDEAVQLLQLSQLKLGLAQRLTTALSSETDRWAATIDELDKEFEVLLGDALLRSVFLAYAGPFDASCRKLLATKEWLPFLTKAAAGEAIPVSENLLPASIVSSRHERTSWQVEGLPADPTSSENAALLMACNSKRWPLVLDPHLHALAWLRTMCSHHSESWVTLHIDSPELVSKLGVAIAAGHTVVLEGIEPSLTNCTDMMSLMLRQAIKRGARDIVTIGNAEVELHEKFRLILHTSCSRARFPADLLTACSLINFSASQDGLEDELLELVARKEHPDLSSQIDQLTNLQRRLVVQREDLEDAILVSLADAEGDVCADEPLIGELEKSKTRLDSIANLAAATTDNTKLLKDFISKYRPVARRSALLFGIMSQMHKLHPSYTYSLNVFASMLVRGIALVTKPPPTSDEASGMAERLRAKVRNVVITERFAWDKSTLRDEALNALEGSDASSDVSSGALVGAQETVESISAISDAEIEERCSVLNRSITNMVFTFLRIGLLDRHALTVASHLCFQVLHEEGELENGEVDALVTCRPAASTGSMGPLSTWMPADVWARIKGLESVDGLQSIGDDIMSDSDDWKEWYLSSAPEEKRIPGELGELSEHKRLLIILAIRPDRLCEKLGGFVSSNMGPLFVDRQAAFDMDGVMQVTSASTPIIVLSSRAVDAVALVEALALRSERGLEQRPPSMRPATPAKPKARKGDQDEADGGDGSEAATSRLVTIFLGGGKIAFDAVEESILACAEAGHWIMLRDVHLAKDWLPRLENVLRAAATAAHDEFRCFMSAPAESFHRDVPQVLSQSAVKVAWDAGPDFRTNLEVAWASFPQSRIDACTSNRFEFQQTLFALSVFHSLMLGRRKFGHLGWSNSWVFLDSDVQLAADAAERYVAASEVQPGSIAWRELRCIVADLLYGGRIDESRDLEIVRAQLAALWQAKLVREDKKAFELTPGFAAPEAGLSHKQVQTMLRKKFPKDCPEMYGVKSFVDSKFWVMRQKSLCAGLALLASGAKIEQVPAPDDRAGKLRGIVKSLLERLPSSFNLEEAEALAKPALEDPKAANAPLVMVALQEAKLMNDLLERVRMTLDELQKALDGLQDMRPPLIEAGDMLLAQRVPGVTTDQNRTELSHTGSGGDVVGAGTAASGQLEVTNCSEDGERFSWAEISWPSTKPLDGWFDDLVQHADQLRHWMQDFTMPKSFWLPGFLRPLGLLSAVRQLAARRDNVAVETLTFATEVTMHRDTSTIDGPPDCGGAGIFLHGLSMEGARYYLGDTVDDALEEEEFFDDEDGDRRIEDEMDEDDDEEEDEGNLNNEGSSGNGNGPRKGHRYTVGKTRCGGFIVQSGLRNSVFPMPVILLRTVPIEPIWELAPGGFLRSEDDSIYSCPVYATSIRSDSENDASNGLLFLATLRTRVPCQQWVLANLSLVLRPG</sequence>
<comment type="similarity">
    <text evidence="2">Belongs to the dynein heavy chain family.</text>
</comment>
<dbReference type="SUPFAM" id="SSF50965">
    <property type="entry name" value="Galactose oxidase, central domain"/>
    <property type="match status" value="1"/>
</dbReference>
<dbReference type="SMART" id="SM00557">
    <property type="entry name" value="IG_FLMN"/>
    <property type="match status" value="1"/>
</dbReference>
<keyword evidence="5" id="KW-0677">Repeat</keyword>
<dbReference type="InterPro" id="IPR011704">
    <property type="entry name" value="ATPase_dyneun-rel_AAA"/>
</dbReference>
<dbReference type="InterPro" id="IPR011043">
    <property type="entry name" value="Gal_Oxase/kelch_b-propeller"/>
</dbReference>
<dbReference type="Pfam" id="PF12777">
    <property type="entry name" value="MT"/>
    <property type="match status" value="1"/>
</dbReference>
<dbReference type="InterPro" id="IPR027417">
    <property type="entry name" value="P-loop_NTPase"/>
</dbReference>
<dbReference type="PANTHER" id="PTHR45703">
    <property type="entry name" value="DYNEIN HEAVY CHAIN"/>
    <property type="match status" value="1"/>
</dbReference>
<keyword evidence="7" id="KW-0067">ATP-binding</keyword>
<dbReference type="Pfam" id="PF08393">
    <property type="entry name" value="DHC_N2"/>
    <property type="match status" value="1"/>
</dbReference>
<comment type="subcellular location">
    <subcellularLocation>
        <location evidence="1">Cytoplasm</location>
        <location evidence="1">Cytoskeleton</location>
        <location evidence="1">Cilium axoneme</location>
    </subcellularLocation>
</comment>
<dbReference type="Gene3D" id="1.20.920.20">
    <property type="match status" value="1"/>
</dbReference>
<dbReference type="GO" id="GO:0016887">
    <property type="term" value="F:ATP hydrolysis activity"/>
    <property type="evidence" value="ECO:0007669"/>
    <property type="project" value="InterPro"/>
</dbReference>
<dbReference type="InterPro" id="IPR041589">
    <property type="entry name" value="DNAH3_AAA_lid_1"/>
</dbReference>
<dbReference type="InterPro" id="IPR006652">
    <property type="entry name" value="Kelch_1"/>
</dbReference>
<organism evidence="18 19">
    <name type="scientific">Hondaea fermentalgiana</name>
    <dbReference type="NCBI Taxonomy" id="2315210"/>
    <lineage>
        <taxon>Eukaryota</taxon>
        <taxon>Sar</taxon>
        <taxon>Stramenopiles</taxon>
        <taxon>Bigyra</taxon>
        <taxon>Labyrinthulomycetes</taxon>
        <taxon>Thraustochytrida</taxon>
        <taxon>Thraustochytriidae</taxon>
        <taxon>Hondaea</taxon>
    </lineage>
</organism>
<evidence type="ECO:0000256" key="13">
    <source>
        <dbReference type="ARBA" id="ARBA00023273"/>
    </source>
</evidence>
<evidence type="ECO:0000313" key="19">
    <source>
        <dbReference type="Proteomes" id="UP000241890"/>
    </source>
</evidence>
<dbReference type="CDD" id="cd00102">
    <property type="entry name" value="IPT"/>
    <property type="match status" value="1"/>
</dbReference>
<reference evidence="18 19" key="1">
    <citation type="submission" date="2017-12" db="EMBL/GenBank/DDBJ databases">
        <title>Sequencing, de novo assembly and annotation of complete genome of a new Thraustochytrid species, strain FCC1311.</title>
        <authorList>
            <person name="Sedici K."/>
            <person name="Godart F."/>
            <person name="Aiese Cigliano R."/>
            <person name="Sanseverino W."/>
            <person name="Barakat M."/>
            <person name="Ortet P."/>
            <person name="Marechal E."/>
            <person name="Cagnac O."/>
            <person name="Amato A."/>
        </authorList>
    </citation>
    <scope>NUCLEOTIDE SEQUENCE [LARGE SCALE GENOMIC DNA]</scope>
</reference>
<keyword evidence="3" id="KW-0963">Cytoplasm</keyword>
<evidence type="ECO:0000256" key="3">
    <source>
        <dbReference type="ARBA" id="ARBA00022490"/>
    </source>
</evidence>
<keyword evidence="11" id="KW-0505">Motor protein</keyword>
<dbReference type="GO" id="GO:0007018">
    <property type="term" value="P:microtubule-based movement"/>
    <property type="evidence" value="ECO:0007669"/>
    <property type="project" value="InterPro"/>
</dbReference>
<dbReference type="InterPro" id="IPR026983">
    <property type="entry name" value="DHC"/>
</dbReference>
<evidence type="ECO:0000256" key="2">
    <source>
        <dbReference type="ARBA" id="ARBA00008887"/>
    </source>
</evidence>
<dbReference type="GO" id="GO:0005874">
    <property type="term" value="C:microtubule"/>
    <property type="evidence" value="ECO:0007669"/>
    <property type="project" value="UniProtKB-KW"/>
</dbReference>
<dbReference type="Pfam" id="PF24681">
    <property type="entry name" value="Kelch_KLHDC2_KLHL20_DRC7"/>
    <property type="match status" value="2"/>
</dbReference>
<dbReference type="InterPro" id="IPR015915">
    <property type="entry name" value="Kelch-typ_b-propeller"/>
</dbReference>
<dbReference type="Gene3D" id="6.10.140.1060">
    <property type="match status" value="1"/>
</dbReference>
<dbReference type="Pfam" id="PF17857">
    <property type="entry name" value="AAA_lid_1"/>
    <property type="match status" value="1"/>
</dbReference>
<dbReference type="Pfam" id="PF12774">
    <property type="entry name" value="AAA_6"/>
    <property type="match status" value="1"/>
</dbReference>
<dbReference type="Gene3D" id="1.20.140.100">
    <property type="entry name" value="Dynein heavy chain, N-terminal domain 2"/>
    <property type="match status" value="1"/>
</dbReference>
<dbReference type="InterPro" id="IPR042219">
    <property type="entry name" value="AAA_lid_11_sf"/>
</dbReference>
<dbReference type="Gene3D" id="3.40.50.300">
    <property type="entry name" value="P-loop containing nucleotide triphosphate hydrolases"/>
    <property type="match status" value="5"/>
</dbReference>
<feature type="region of interest" description="Disordered" evidence="16">
    <location>
        <begin position="4244"/>
        <end position="4291"/>
    </location>
</feature>
<dbReference type="InterPro" id="IPR001298">
    <property type="entry name" value="Filamin/ABP280_rpt"/>
</dbReference>
<dbReference type="Pfam" id="PF17852">
    <property type="entry name" value="Dynein_AAA_lid"/>
    <property type="match status" value="1"/>
</dbReference>
<dbReference type="InterPro" id="IPR013783">
    <property type="entry name" value="Ig-like_fold"/>
</dbReference>
<feature type="coiled-coil region" evidence="15">
    <location>
        <begin position="2931"/>
        <end position="2979"/>
    </location>
</feature>
<dbReference type="CDD" id="cd06503">
    <property type="entry name" value="ATP-synt_Fo_b"/>
    <property type="match status" value="1"/>
</dbReference>
<feature type="region of interest" description="Disordered" evidence="16">
    <location>
        <begin position="1657"/>
        <end position="1694"/>
    </location>
</feature>
<dbReference type="InterPro" id="IPR035706">
    <property type="entry name" value="AAA_9"/>
</dbReference>
<dbReference type="InterPro" id="IPR041466">
    <property type="entry name" value="Dynein_AAA5_ext"/>
</dbReference>
<evidence type="ECO:0000256" key="5">
    <source>
        <dbReference type="ARBA" id="ARBA00022737"/>
    </source>
</evidence>
<feature type="domain" description="IPT/TIG" evidence="17">
    <location>
        <begin position="453"/>
        <end position="548"/>
    </location>
</feature>
<dbReference type="Pfam" id="PF18199">
    <property type="entry name" value="Dynein_C"/>
    <property type="match status" value="2"/>
</dbReference>
<dbReference type="Pfam" id="PF01833">
    <property type="entry name" value="TIG"/>
    <property type="match status" value="1"/>
</dbReference>
<keyword evidence="12" id="KW-0206">Cytoskeleton</keyword>
<dbReference type="Gene3D" id="1.10.8.720">
    <property type="entry name" value="Region D6 of dynein motor"/>
    <property type="match status" value="1"/>
</dbReference>
<dbReference type="PROSITE" id="PS50194">
    <property type="entry name" value="FILAMIN_REPEAT"/>
    <property type="match status" value="1"/>
</dbReference>
<dbReference type="EMBL" id="BEYU01000004">
    <property type="protein sequence ID" value="GBG24145.1"/>
    <property type="molecule type" value="Genomic_DNA"/>
</dbReference>
<keyword evidence="9 15" id="KW-0175">Coiled coil</keyword>
<dbReference type="GO" id="GO:0045505">
    <property type="term" value="F:dynein intermediate chain binding"/>
    <property type="evidence" value="ECO:0007669"/>
    <property type="project" value="InterPro"/>
</dbReference>
<accession>A0A2R5G0U4</accession>
<keyword evidence="10" id="KW-0969">Cilium</keyword>
<evidence type="ECO:0000256" key="10">
    <source>
        <dbReference type="ARBA" id="ARBA00023069"/>
    </source>
</evidence>
<dbReference type="Gene3D" id="1.20.58.1120">
    <property type="match status" value="1"/>
</dbReference>
<dbReference type="GO" id="GO:0005524">
    <property type="term" value="F:ATP binding"/>
    <property type="evidence" value="ECO:0007669"/>
    <property type="project" value="UniProtKB-KW"/>
</dbReference>
<evidence type="ECO:0000256" key="14">
    <source>
        <dbReference type="PROSITE-ProRule" id="PRU00087"/>
    </source>
</evidence>
<dbReference type="SMART" id="SM00612">
    <property type="entry name" value="Kelch"/>
    <property type="match status" value="2"/>
</dbReference>
<feature type="coiled-coil region" evidence="15">
    <location>
        <begin position="4037"/>
        <end position="4064"/>
    </location>
</feature>
<keyword evidence="4" id="KW-0493">Microtubule</keyword>
<dbReference type="SUPFAM" id="SSF52540">
    <property type="entry name" value="P-loop containing nucleoside triphosphate hydrolases"/>
    <property type="match status" value="4"/>
</dbReference>
<feature type="compositionally biased region" description="Polar residues" evidence="16">
    <location>
        <begin position="1657"/>
        <end position="1671"/>
    </location>
</feature>
<dbReference type="Proteomes" id="UP000241890">
    <property type="component" value="Unassembled WGS sequence"/>
</dbReference>